<dbReference type="GO" id="GO:0016787">
    <property type="term" value="F:hydrolase activity"/>
    <property type="evidence" value="ECO:0007669"/>
    <property type="project" value="InterPro"/>
</dbReference>
<dbReference type="Proteomes" id="UP001213681">
    <property type="component" value="Unassembled WGS sequence"/>
</dbReference>
<accession>A0AAD6G5F5</accession>
<keyword evidence="3" id="KW-1185">Reference proteome</keyword>
<name>A0AAD6G5F5_9EURO</name>
<sequence length="247" mass="27037">MAAEVQLRMASNPPGPCCFVGFKHDGTPSGSIRNVHGGFSNLEMTVRTYVAEPKEGLRNKGAVLLLSDVFGLRQNSQLLADDFASNGYLAVLPDLLDGESLPLDVFQTGSVNIPAWALRHGVEQVDPIVDSTIKFMREEMGVEKIAAAGYCFGAKYTARFLKAKKIDVGYVAHPSYITFEELESIENPLSITAAEQRLALGKKVYQINLFSGVAHGFAVRGDLSIAANRWSKEQALLQALAWFEYHL</sequence>
<organism evidence="2 3">
    <name type="scientific">Penicillium daleae</name>
    <dbReference type="NCBI Taxonomy" id="63821"/>
    <lineage>
        <taxon>Eukaryota</taxon>
        <taxon>Fungi</taxon>
        <taxon>Dikarya</taxon>
        <taxon>Ascomycota</taxon>
        <taxon>Pezizomycotina</taxon>
        <taxon>Eurotiomycetes</taxon>
        <taxon>Eurotiomycetidae</taxon>
        <taxon>Eurotiales</taxon>
        <taxon>Aspergillaceae</taxon>
        <taxon>Penicillium</taxon>
    </lineage>
</organism>
<reference evidence="2" key="2">
    <citation type="journal article" date="2023" name="IMA Fungus">
        <title>Comparative genomic study of the Penicillium genus elucidates a diverse pangenome and 15 lateral gene transfer events.</title>
        <authorList>
            <person name="Petersen C."/>
            <person name="Sorensen T."/>
            <person name="Nielsen M.R."/>
            <person name="Sondergaard T.E."/>
            <person name="Sorensen J.L."/>
            <person name="Fitzpatrick D.A."/>
            <person name="Frisvad J.C."/>
            <person name="Nielsen K.L."/>
        </authorList>
    </citation>
    <scope>NUCLEOTIDE SEQUENCE</scope>
    <source>
        <strain evidence="2">IBT 16125</strain>
    </source>
</reference>
<dbReference type="GO" id="GO:0017000">
    <property type="term" value="P:antibiotic biosynthetic process"/>
    <property type="evidence" value="ECO:0007669"/>
    <property type="project" value="UniProtKB-ARBA"/>
</dbReference>
<dbReference type="Gene3D" id="3.40.50.1820">
    <property type="entry name" value="alpha/beta hydrolase"/>
    <property type="match status" value="1"/>
</dbReference>
<dbReference type="SUPFAM" id="SSF53474">
    <property type="entry name" value="alpha/beta-Hydrolases"/>
    <property type="match status" value="1"/>
</dbReference>
<dbReference type="InterPro" id="IPR002925">
    <property type="entry name" value="Dienelactn_hydro"/>
</dbReference>
<feature type="domain" description="Dienelactone hydrolase" evidence="1">
    <location>
        <begin position="47"/>
        <end position="246"/>
    </location>
</feature>
<dbReference type="Pfam" id="PF01738">
    <property type="entry name" value="DLH"/>
    <property type="match status" value="1"/>
</dbReference>
<dbReference type="EMBL" id="JAPVEA010000002">
    <property type="protein sequence ID" value="KAJ5459505.1"/>
    <property type="molecule type" value="Genomic_DNA"/>
</dbReference>
<dbReference type="AlphaFoldDB" id="A0AAD6G5F5"/>
<evidence type="ECO:0000313" key="3">
    <source>
        <dbReference type="Proteomes" id="UP001213681"/>
    </source>
</evidence>
<evidence type="ECO:0000313" key="2">
    <source>
        <dbReference type="EMBL" id="KAJ5459505.1"/>
    </source>
</evidence>
<evidence type="ECO:0000259" key="1">
    <source>
        <dbReference type="Pfam" id="PF01738"/>
    </source>
</evidence>
<dbReference type="PANTHER" id="PTHR17630">
    <property type="entry name" value="DIENELACTONE HYDROLASE"/>
    <property type="match status" value="1"/>
</dbReference>
<dbReference type="RefSeq" id="XP_056768547.1">
    <property type="nucleotide sequence ID" value="XM_056904440.1"/>
</dbReference>
<comment type="caution">
    <text evidence="2">The sequence shown here is derived from an EMBL/GenBank/DDBJ whole genome shotgun (WGS) entry which is preliminary data.</text>
</comment>
<dbReference type="InterPro" id="IPR029058">
    <property type="entry name" value="AB_hydrolase_fold"/>
</dbReference>
<proteinExistence type="predicted"/>
<gene>
    <name evidence="2" type="ORF">N7458_001057</name>
</gene>
<reference evidence="2" key="1">
    <citation type="submission" date="2022-12" db="EMBL/GenBank/DDBJ databases">
        <authorList>
            <person name="Petersen C."/>
        </authorList>
    </citation>
    <scope>NUCLEOTIDE SEQUENCE</scope>
    <source>
        <strain evidence="2">IBT 16125</strain>
    </source>
</reference>
<protein>
    <recommendedName>
        <fullName evidence="1">Dienelactone hydrolase domain-containing protein</fullName>
    </recommendedName>
</protein>
<dbReference type="GO" id="GO:0072330">
    <property type="term" value="P:monocarboxylic acid biosynthetic process"/>
    <property type="evidence" value="ECO:0007669"/>
    <property type="project" value="UniProtKB-ARBA"/>
</dbReference>
<dbReference type="PANTHER" id="PTHR17630:SF44">
    <property type="entry name" value="PROTEIN AIM2"/>
    <property type="match status" value="1"/>
</dbReference>
<dbReference type="GeneID" id="81594683"/>